<keyword evidence="4" id="KW-1185">Reference proteome</keyword>
<evidence type="ECO:0000256" key="1">
    <source>
        <dbReference type="ARBA" id="ARBA00008511"/>
    </source>
</evidence>
<name>A0A1M2V1X3_TRAPU</name>
<accession>A0A1M2V1X3</accession>
<evidence type="ECO:0000313" key="3">
    <source>
        <dbReference type="EMBL" id="OJT01579.1"/>
    </source>
</evidence>
<dbReference type="InterPro" id="IPR012981">
    <property type="entry name" value="PIH1_N"/>
</dbReference>
<reference evidence="3 4" key="1">
    <citation type="submission" date="2016-10" db="EMBL/GenBank/DDBJ databases">
        <title>Genome sequence of the basidiomycete white-rot fungus Trametes pubescens.</title>
        <authorList>
            <person name="Makela M.R."/>
            <person name="Granchi Z."/>
            <person name="Peng M."/>
            <person name="De Vries R.P."/>
            <person name="Grigoriev I."/>
            <person name="Riley R."/>
            <person name="Hilden K."/>
        </authorList>
    </citation>
    <scope>NUCLEOTIDE SEQUENCE [LARGE SCALE GENOMIC DNA]</scope>
    <source>
        <strain evidence="3 4">FBCC735</strain>
    </source>
</reference>
<dbReference type="InterPro" id="IPR050734">
    <property type="entry name" value="PIH1/Kintoun_subfamily"/>
</dbReference>
<dbReference type="Proteomes" id="UP000184267">
    <property type="component" value="Unassembled WGS sequence"/>
</dbReference>
<dbReference type="PANTHER" id="PTHR22997">
    <property type="entry name" value="PIH1 DOMAIN-CONTAINING PROTEIN 1"/>
    <property type="match status" value="1"/>
</dbReference>
<dbReference type="EMBL" id="MNAD01001731">
    <property type="protein sequence ID" value="OJT01579.1"/>
    <property type="molecule type" value="Genomic_DNA"/>
</dbReference>
<evidence type="ECO:0000313" key="4">
    <source>
        <dbReference type="Proteomes" id="UP000184267"/>
    </source>
</evidence>
<dbReference type="GO" id="GO:0006364">
    <property type="term" value="P:rRNA processing"/>
    <property type="evidence" value="ECO:0007669"/>
    <property type="project" value="TreeGrafter"/>
</dbReference>
<organism evidence="3 4">
    <name type="scientific">Trametes pubescens</name>
    <name type="common">White-rot fungus</name>
    <dbReference type="NCBI Taxonomy" id="154538"/>
    <lineage>
        <taxon>Eukaryota</taxon>
        <taxon>Fungi</taxon>
        <taxon>Dikarya</taxon>
        <taxon>Basidiomycota</taxon>
        <taxon>Agaricomycotina</taxon>
        <taxon>Agaricomycetes</taxon>
        <taxon>Polyporales</taxon>
        <taxon>Polyporaceae</taxon>
        <taxon>Trametes</taxon>
    </lineage>
</organism>
<dbReference type="AlphaFoldDB" id="A0A1M2V1X3"/>
<sequence>MSSPAPATTRIALAPTPGFCVKSAALNAALLTIPGPDHATTTTALPIPIDRKVFVNIAWDKHVPAPPARSEAAIERAVAGDVALASSAPADPEDWYVPVIVPEPRADTDKAGKPSVVFDCIFSASLKPRALRSPEFKTFLVELAFQRIETQYGLQLSRQIGTPNIAAKGKLAPRTVSVPTALLSPAPSPSPLSADVPLVNPAGKPSKPLIEEVSAPAPAAKGILKTQGADVASVEKVKTVVPSLSWSETEDGRLRIALSVPHLTHASIPHTTLDLEPRRVLFSAPSPSPSSSSVRLDLDLALPDAEIERVFTAADEQGAEAEKSGRAALTLKRERPLDVDGARAEWRVGEGLLVIYA</sequence>
<feature type="domain" description="PIH1 N-terminal" evidence="2">
    <location>
        <begin position="50"/>
        <end position="176"/>
    </location>
</feature>
<dbReference type="PANTHER" id="PTHR22997:SF0">
    <property type="entry name" value="PIH1 DOMAIN-CONTAINING PROTEIN 1"/>
    <property type="match status" value="1"/>
</dbReference>
<protein>
    <submittedName>
        <fullName evidence="3">PIH1 domain-containing protein 1</fullName>
    </submittedName>
</protein>
<dbReference type="OrthoDB" id="5135119at2759"/>
<comment type="caution">
    <text evidence="3">The sequence shown here is derived from an EMBL/GenBank/DDBJ whole genome shotgun (WGS) entry which is preliminary data.</text>
</comment>
<dbReference type="GO" id="GO:0000492">
    <property type="term" value="P:box C/D snoRNP assembly"/>
    <property type="evidence" value="ECO:0007669"/>
    <property type="project" value="TreeGrafter"/>
</dbReference>
<dbReference type="Pfam" id="PF08190">
    <property type="entry name" value="PIH1"/>
    <property type="match status" value="1"/>
</dbReference>
<dbReference type="GO" id="GO:0097255">
    <property type="term" value="C:R2TP complex"/>
    <property type="evidence" value="ECO:0007669"/>
    <property type="project" value="TreeGrafter"/>
</dbReference>
<dbReference type="GO" id="GO:1990904">
    <property type="term" value="C:ribonucleoprotein complex"/>
    <property type="evidence" value="ECO:0007669"/>
    <property type="project" value="TreeGrafter"/>
</dbReference>
<gene>
    <name evidence="3" type="ORF">TRAPUB_7975</name>
</gene>
<comment type="similarity">
    <text evidence="1">Belongs to the PIH1 family.</text>
</comment>
<dbReference type="OMA" id="FQRIEAQ"/>
<dbReference type="STRING" id="154538.A0A1M2V1X3"/>
<dbReference type="GO" id="GO:0005737">
    <property type="term" value="C:cytoplasm"/>
    <property type="evidence" value="ECO:0007669"/>
    <property type="project" value="TreeGrafter"/>
</dbReference>
<proteinExistence type="inferred from homology"/>
<evidence type="ECO:0000259" key="2">
    <source>
        <dbReference type="Pfam" id="PF08190"/>
    </source>
</evidence>